<sequence length="226" mass="25604">MRINVLQHTPNEGPGAIADWAHQHGHELYIYHPATMGTKLPKAANTDLLVLLGGPQSVEDHDDWILEERALIANMMEVGKPVLGICFGMQQIGKVMGAQIVKGRKEAGWGMIERQDEVIPGLPIALTAFHWHQEQCYFELPAIRQIKTFYNNEHTAQQAIMVGDNVVGLQFHLEVLPDDIREIVLNDGNFLKDTVYPQYPDELMAYPIPKANIELLYKILDYIVKR</sequence>
<dbReference type="OrthoDB" id="9807137at2"/>
<evidence type="ECO:0000259" key="1">
    <source>
        <dbReference type="Pfam" id="PF00117"/>
    </source>
</evidence>
<dbReference type="Pfam" id="PF00117">
    <property type="entry name" value="GATase"/>
    <property type="match status" value="1"/>
</dbReference>
<name>A0A0R1TG33_9LACO</name>
<gene>
    <name evidence="2" type="ORF">FC36_GL000143</name>
</gene>
<dbReference type="InterPro" id="IPR044992">
    <property type="entry name" value="ChyE-like"/>
</dbReference>
<dbReference type="PANTHER" id="PTHR42695:SF5">
    <property type="entry name" value="GLUTAMINE AMIDOTRANSFERASE YLR126C-RELATED"/>
    <property type="match status" value="1"/>
</dbReference>
<dbReference type="CDD" id="cd01741">
    <property type="entry name" value="GATase1_1"/>
    <property type="match status" value="1"/>
</dbReference>
<dbReference type="Gene3D" id="3.40.50.880">
    <property type="match status" value="1"/>
</dbReference>
<accession>A0A0R1TG33</accession>
<dbReference type="GO" id="GO:0016740">
    <property type="term" value="F:transferase activity"/>
    <property type="evidence" value="ECO:0007669"/>
    <property type="project" value="UniProtKB-KW"/>
</dbReference>
<evidence type="ECO:0000313" key="3">
    <source>
        <dbReference type="Proteomes" id="UP000051048"/>
    </source>
</evidence>
<dbReference type="PATRIC" id="fig|1423740.3.peg.148"/>
<dbReference type="STRING" id="1423740.FC36_GL000143"/>
<proteinExistence type="predicted"/>
<dbReference type="AlphaFoldDB" id="A0A0R1TG33"/>
<dbReference type="EMBL" id="AZFH01000069">
    <property type="protein sequence ID" value="KRL80112.1"/>
    <property type="molecule type" value="Genomic_DNA"/>
</dbReference>
<keyword evidence="2" id="KW-0808">Transferase</keyword>
<dbReference type="InterPro" id="IPR029062">
    <property type="entry name" value="Class_I_gatase-like"/>
</dbReference>
<dbReference type="InterPro" id="IPR017926">
    <property type="entry name" value="GATASE"/>
</dbReference>
<feature type="domain" description="Glutamine amidotransferase" evidence="1">
    <location>
        <begin position="38"/>
        <end position="179"/>
    </location>
</feature>
<dbReference type="Proteomes" id="UP000051048">
    <property type="component" value="Unassembled WGS sequence"/>
</dbReference>
<dbReference type="PANTHER" id="PTHR42695">
    <property type="entry name" value="GLUTAMINE AMIDOTRANSFERASE YLR126C-RELATED"/>
    <property type="match status" value="1"/>
</dbReference>
<protein>
    <submittedName>
        <fullName evidence="2">GMP synthase glutamine amidotransferase subunit</fullName>
    </submittedName>
</protein>
<comment type="caution">
    <text evidence="2">The sequence shown here is derived from an EMBL/GenBank/DDBJ whole genome shotgun (WGS) entry which is preliminary data.</text>
</comment>
<dbReference type="SUPFAM" id="SSF52317">
    <property type="entry name" value="Class I glutamine amidotransferase-like"/>
    <property type="match status" value="1"/>
</dbReference>
<keyword evidence="2" id="KW-0315">Glutamine amidotransferase</keyword>
<organism evidence="2 3">
    <name type="scientific">Ligilactobacillus equi DSM 15833 = JCM 10991</name>
    <dbReference type="NCBI Taxonomy" id="1423740"/>
    <lineage>
        <taxon>Bacteria</taxon>
        <taxon>Bacillati</taxon>
        <taxon>Bacillota</taxon>
        <taxon>Bacilli</taxon>
        <taxon>Lactobacillales</taxon>
        <taxon>Lactobacillaceae</taxon>
        <taxon>Ligilactobacillus</taxon>
    </lineage>
</organism>
<dbReference type="RefSeq" id="WP_023859977.1">
    <property type="nucleotide sequence ID" value="NZ_AZFH01000069.1"/>
</dbReference>
<reference evidence="2 3" key="1">
    <citation type="journal article" date="2015" name="Genome Announc.">
        <title>Expanding the biotechnology potential of lactobacilli through comparative genomics of 213 strains and associated genera.</title>
        <authorList>
            <person name="Sun Z."/>
            <person name="Harris H.M."/>
            <person name="McCann A."/>
            <person name="Guo C."/>
            <person name="Argimon S."/>
            <person name="Zhang W."/>
            <person name="Yang X."/>
            <person name="Jeffery I.B."/>
            <person name="Cooney J.C."/>
            <person name="Kagawa T.F."/>
            <person name="Liu W."/>
            <person name="Song Y."/>
            <person name="Salvetti E."/>
            <person name="Wrobel A."/>
            <person name="Rasinkangas P."/>
            <person name="Parkhill J."/>
            <person name="Rea M.C."/>
            <person name="O'Sullivan O."/>
            <person name="Ritari J."/>
            <person name="Douillard F.P."/>
            <person name="Paul Ross R."/>
            <person name="Yang R."/>
            <person name="Briner A.E."/>
            <person name="Felis G.E."/>
            <person name="de Vos W.M."/>
            <person name="Barrangou R."/>
            <person name="Klaenhammer T.R."/>
            <person name="Caufield P.W."/>
            <person name="Cui Y."/>
            <person name="Zhang H."/>
            <person name="O'Toole P.W."/>
        </authorList>
    </citation>
    <scope>NUCLEOTIDE SEQUENCE [LARGE SCALE GENOMIC DNA]</scope>
    <source>
        <strain evidence="2 3">DSM 15833</strain>
    </source>
</reference>
<dbReference type="PROSITE" id="PS51273">
    <property type="entry name" value="GATASE_TYPE_1"/>
    <property type="match status" value="1"/>
</dbReference>
<evidence type="ECO:0000313" key="2">
    <source>
        <dbReference type="EMBL" id="KRL80112.1"/>
    </source>
</evidence>
<dbReference type="GO" id="GO:0005829">
    <property type="term" value="C:cytosol"/>
    <property type="evidence" value="ECO:0007669"/>
    <property type="project" value="TreeGrafter"/>
</dbReference>